<evidence type="ECO:0000313" key="4">
    <source>
        <dbReference type="Proteomes" id="UP001107558"/>
    </source>
</evidence>
<evidence type="ECO:0000256" key="2">
    <source>
        <dbReference type="SAM" id="SignalP"/>
    </source>
</evidence>
<sequence>MRSIPLAFLLFISLAVWEFGPNKSVALSCDSCGSECARACGTRHFRTCCFNYVRKRSINFHPYPLNRGNIQAIYGPYLDNEFKQKNYGGNLELTTRSNIENGQIDDNLFELRSRQNFYKPWKETAQLDNEIFYDYEQQQQQLSQHNKQESEQKNHHQQQQQQYVFDA</sequence>
<evidence type="ECO:0000256" key="1">
    <source>
        <dbReference type="SAM" id="MobiDB-lite"/>
    </source>
</evidence>
<proteinExistence type="predicted"/>
<dbReference type="EMBL" id="JADBJN010000001">
    <property type="protein sequence ID" value="KAG5681132.1"/>
    <property type="molecule type" value="Genomic_DNA"/>
</dbReference>
<evidence type="ECO:0000313" key="3">
    <source>
        <dbReference type="EMBL" id="KAG5681132.1"/>
    </source>
</evidence>
<dbReference type="AlphaFoldDB" id="A0A9J6CGF4"/>
<comment type="caution">
    <text evidence="3">The sequence shown here is derived from an EMBL/GenBank/DDBJ whole genome shotgun (WGS) entry which is preliminary data.</text>
</comment>
<feature type="signal peptide" evidence="2">
    <location>
        <begin position="1"/>
        <end position="26"/>
    </location>
</feature>
<dbReference type="OrthoDB" id="8195871at2759"/>
<protein>
    <recommendedName>
        <fullName evidence="5">Trissin</fullName>
    </recommendedName>
</protein>
<feature type="region of interest" description="Disordered" evidence="1">
    <location>
        <begin position="138"/>
        <end position="167"/>
    </location>
</feature>
<dbReference type="Proteomes" id="UP001107558">
    <property type="component" value="Chromosome 1"/>
</dbReference>
<gene>
    <name evidence="3" type="ORF">PVAND_010592</name>
</gene>
<accession>A0A9J6CGF4</accession>
<reference evidence="3" key="1">
    <citation type="submission" date="2021-03" db="EMBL/GenBank/DDBJ databases">
        <title>Chromosome level genome of the anhydrobiotic midge Polypedilum vanderplanki.</title>
        <authorList>
            <person name="Yoshida Y."/>
            <person name="Kikawada T."/>
            <person name="Gusev O."/>
        </authorList>
    </citation>
    <scope>NUCLEOTIDE SEQUENCE</scope>
    <source>
        <strain evidence="3">NIAS01</strain>
        <tissue evidence="3">Whole body or cell culture</tissue>
    </source>
</reference>
<keyword evidence="2" id="KW-0732">Signal</keyword>
<feature type="compositionally biased region" description="Low complexity" evidence="1">
    <location>
        <begin position="157"/>
        <end position="167"/>
    </location>
</feature>
<name>A0A9J6CGF4_POLVA</name>
<evidence type="ECO:0008006" key="5">
    <source>
        <dbReference type="Google" id="ProtNLM"/>
    </source>
</evidence>
<feature type="chain" id="PRO_5039943530" description="Trissin" evidence="2">
    <location>
        <begin position="27"/>
        <end position="167"/>
    </location>
</feature>
<organism evidence="3 4">
    <name type="scientific">Polypedilum vanderplanki</name>
    <name type="common">Sleeping chironomid midge</name>
    <dbReference type="NCBI Taxonomy" id="319348"/>
    <lineage>
        <taxon>Eukaryota</taxon>
        <taxon>Metazoa</taxon>
        <taxon>Ecdysozoa</taxon>
        <taxon>Arthropoda</taxon>
        <taxon>Hexapoda</taxon>
        <taxon>Insecta</taxon>
        <taxon>Pterygota</taxon>
        <taxon>Neoptera</taxon>
        <taxon>Endopterygota</taxon>
        <taxon>Diptera</taxon>
        <taxon>Nematocera</taxon>
        <taxon>Chironomoidea</taxon>
        <taxon>Chironomidae</taxon>
        <taxon>Chironominae</taxon>
        <taxon>Polypedilum</taxon>
        <taxon>Polypedilum</taxon>
    </lineage>
</organism>
<keyword evidence="4" id="KW-1185">Reference proteome</keyword>